<dbReference type="WBParaSite" id="PDA_v2.g28259.t1">
    <property type="protein sequence ID" value="PDA_v2.g28259.t1"/>
    <property type="gene ID" value="PDA_v2.g28259"/>
</dbReference>
<accession>A0A914QFP4</accession>
<dbReference type="Proteomes" id="UP000887578">
    <property type="component" value="Unplaced"/>
</dbReference>
<proteinExistence type="predicted"/>
<keyword evidence="1" id="KW-1185">Reference proteome</keyword>
<evidence type="ECO:0000313" key="2">
    <source>
        <dbReference type="WBParaSite" id="PDA_v2.g28259.t1"/>
    </source>
</evidence>
<reference evidence="2" key="1">
    <citation type="submission" date="2022-11" db="UniProtKB">
        <authorList>
            <consortium name="WormBaseParasite"/>
        </authorList>
    </citation>
    <scope>IDENTIFICATION</scope>
</reference>
<dbReference type="AlphaFoldDB" id="A0A914QFP4"/>
<organism evidence="1 2">
    <name type="scientific">Panagrolaimus davidi</name>
    <dbReference type="NCBI Taxonomy" id="227884"/>
    <lineage>
        <taxon>Eukaryota</taxon>
        <taxon>Metazoa</taxon>
        <taxon>Ecdysozoa</taxon>
        <taxon>Nematoda</taxon>
        <taxon>Chromadorea</taxon>
        <taxon>Rhabditida</taxon>
        <taxon>Tylenchina</taxon>
        <taxon>Panagrolaimomorpha</taxon>
        <taxon>Panagrolaimoidea</taxon>
        <taxon>Panagrolaimidae</taxon>
        <taxon>Panagrolaimus</taxon>
    </lineage>
</organism>
<name>A0A914QFP4_9BILA</name>
<sequence length="78" mass="8611">MGSALKEFSSESQKKKAVIDNPRYHKAVLHTASSNFMLLTITSGGKPKPLSDLTDNLKQLITIADKNNAEDTEEDVDY</sequence>
<protein>
    <submittedName>
        <fullName evidence="2">Uncharacterized protein</fullName>
    </submittedName>
</protein>
<evidence type="ECO:0000313" key="1">
    <source>
        <dbReference type="Proteomes" id="UP000887578"/>
    </source>
</evidence>